<keyword evidence="3" id="KW-0663">Pyridoxal phosphate</keyword>
<keyword evidence="5" id="KW-0456">Lyase</keyword>
<accession>A0A1U7EU78</accession>
<dbReference type="InterPro" id="IPR043132">
    <property type="entry name" value="BCAT-like_C"/>
</dbReference>
<dbReference type="InterPro" id="IPR036038">
    <property type="entry name" value="Aminotransferase-like"/>
</dbReference>
<protein>
    <submittedName>
        <fullName evidence="5">Aminodeoxychorismate lyase</fullName>
        <ecNumber evidence="5">4.1.3.38</ecNumber>
    </submittedName>
</protein>
<dbReference type="InterPro" id="IPR043131">
    <property type="entry name" value="BCAT-like_N"/>
</dbReference>
<dbReference type="InterPro" id="IPR050571">
    <property type="entry name" value="Class-IV_PLP-Dep_Aminotrnsfr"/>
</dbReference>
<reference evidence="5 6" key="1">
    <citation type="journal article" date="2005" name="Genome Res.">
        <title>Living with two extremes: conclusions from the genome sequence of Natronomonas pharaonis.</title>
        <authorList>
            <person name="Falb M."/>
            <person name="Pfeiffer F."/>
            <person name="Palm P."/>
            <person name="Rodewald K."/>
            <person name="Hickmann V."/>
            <person name="Tittor J."/>
            <person name="Oesterhelt D."/>
        </authorList>
    </citation>
    <scope>NUCLEOTIDE SEQUENCE [LARGE SCALE GENOMIC DNA]</scope>
    <source>
        <strain evidence="6">ATCC 35678 / DSM 2160 / CIP 103997 / JCM 8858 / NBRC 14720 / NCIMB 2260 / Gabara</strain>
    </source>
</reference>
<evidence type="ECO:0000256" key="2">
    <source>
        <dbReference type="ARBA" id="ARBA00009320"/>
    </source>
</evidence>
<dbReference type="KEGG" id="nph:NP_0798A"/>
<dbReference type="Gene3D" id="3.20.10.10">
    <property type="entry name" value="D-amino Acid Aminotransferase, subunit A, domain 2"/>
    <property type="match status" value="1"/>
</dbReference>
<dbReference type="Pfam" id="PF01063">
    <property type="entry name" value="Aminotran_4"/>
    <property type="match status" value="1"/>
</dbReference>
<organism evidence="5 6">
    <name type="scientific">Natronomonas pharaonis (strain ATCC 35678 / DSM 2160 / CIP 103997 / JCM 8858 / NBRC 14720 / NCIMB 2260 / Gabara)</name>
    <name type="common">Halobacterium pharaonis</name>
    <dbReference type="NCBI Taxonomy" id="348780"/>
    <lineage>
        <taxon>Archaea</taxon>
        <taxon>Methanobacteriati</taxon>
        <taxon>Methanobacteriota</taxon>
        <taxon>Stenosarchaea group</taxon>
        <taxon>Halobacteria</taxon>
        <taxon>Halobacteriales</taxon>
        <taxon>Natronomonadaceae</taxon>
        <taxon>Natronomonas</taxon>
    </lineage>
</organism>
<dbReference type="AlphaFoldDB" id="A0A1U7EU78"/>
<dbReference type="CDD" id="cd00449">
    <property type="entry name" value="PLPDE_IV"/>
    <property type="match status" value="1"/>
</dbReference>
<dbReference type="PROSITE" id="PS00770">
    <property type="entry name" value="AA_TRANSFER_CLASS_4"/>
    <property type="match status" value="1"/>
</dbReference>
<comment type="similarity">
    <text evidence="2 4">Belongs to the class-IV pyridoxal-phosphate-dependent aminotransferase family.</text>
</comment>
<proteinExistence type="inferred from homology"/>
<sequence length="284" mass="30845">MYYHVDGDLVDREDATVHVDDRGFRYGDAAFETCRAYGGEVFLWDRHRERLAETCRLLGMAEAVPEDLQGRIDETLQANGYADAYIRVSVSRGVQSGKLTPGPATDPTVVVYAKPLPRGGGDGENCWETDATVHTVETRRPPESVLPSAAKTHNYLNGILARIELRGTAADEALMCDTEGAVAEGATSNVFFVEEGTLKTPAKGALLPGITRATVLSLAESEGIPVEEGRYRPADIEAADEAFLTNTTWEVRPIATVDGTTVGGGETTRRLSRAYDELVETRCY</sequence>
<dbReference type="STRING" id="348780.NP_0798A"/>
<dbReference type="GeneID" id="3702870"/>
<dbReference type="Gene3D" id="3.30.470.10">
    <property type="match status" value="1"/>
</dbReference>
<gene>
    <name evidence="5" type="primary">pabC</name>
    <name evidence="5" type="synonym">ilvE2</name>
    <name evidence="5" type="ordered locus">NP_0798A</name>
</gene>
<dbReference type="InterPro" id="IPR001544">
    <property type="entry name" value="Aminotrans_IV"/>
</dbReference>
<comment type="cofactor">
    <cofactor evidence="1">
        <name>pyridoxal 5'-phosphate</name>
        <dbReference type="ChEBI" id="CHEBI:597326"/>
    </cofactor>
</comment>
<dbReference type="eggNOG" id="arCOG02297">
    <property type="taxonomic scope" value="Archaea"/>
</dbReference>
<dbReference type="GO" id="GO:0008696">
    <property type="term" value="F:4-amino-4-deoxychorismate lyase activity"/>
    <property type="evidence" value="ECO:0007669"/>
    <property type="project" value="UniProtKB-EC"/>
</dbReference>
<evidence type="ECO:0000313" key="6">
    <source>
        <dbReference type="Proteomes" id="UP000002698"/>
    </source>
</evidence>
<dbReference type="RefSeq" id="WP_011322126.1">
    <property type="nucleotide sequence ID" value="NC_007426.1"/>
</dbReference>
<dbReference type="FunFam" id="3.20.10.10:FF:000002">
    <property type="entry name" value="D-alanine aminotransferase"/>
    <property type="match status" value="1"/>
</dbReference>
<dbReference type="OrthoDB" id="196861at2157"/>
<dbReference type="PANTHER" id="PTHR42743">
    <property type="entry name" value="AMINO-ACID AMINOTRANSFERASE"/>
    <property type="match status" value="1"/>
</dbReference>
<dbReference type="EnsemblBacteria" id="CAI48490">
    <property type="protein sequence ID" value="CAI48490"/>
    <property type="gene ID" value="NP_0798A"/>
</dbReference>
<dbReference type="HOGENOM" id="CLU_020844_3_0_2"/>
<dbReference type="GO" id="GO:0046394">
    <property type="term" value="P:carboxylic acid biosynthetic process"/>
    <property type="evidence" value="ECO:0007669"/>
    <property type="project" value="UniProtKB-ARBA"/>
</dbReference>
<dbReference type="PANTHER" id="PTHR42743:SF11">
    <property type="entry name" value="AMINODEOXYCHORISMATE LYASE"/>
    <property type="match status" value="1"/>
</dbReference>
<dbReference type="Proteomes" id="UP000002698">
    <property type="component" value="Chromosome"/>
</dbReference>
<dbReference type="EC" id="4.1.3.38" evidence="5"/>
<dbReference type="InterPro" id="IPR018300">
    <property type="entry name" value="Aminotrans_IV_CS"/>
</dbReference>
<evidence type="ECO:0000256" key="3">
    <source>
        <dbReference type="ARBA" id="ARBA00022898"/>
    </source>
</evidence>
<dbReference type="SUPFAM" id="SSF56752">
    <property type="entry name" value="D-aminoacid aminotransferase-like PLP-dependent enzymes"/>
    <property type="match status" value="1"/>
</dbReference>
<dbReference type="EMBL" id="CR936257">
    <property type="protein sequence ID" value="CAI48490.1"/>
    <property type="molecule type" value="Genomic_DNA"/>
</dbReference>
<name>A0A1U7EU78_NATPD</name>
<evidence type="ECO:0000256" key="4">
    <source>
        <dbReference type="RuleBase" id="RU004106"/>
    </source>
</evidence>
<dbReference type="GO" id="GO:0008652">
    <property type="term" value="P:amino acid biosynthetic process"/>
    <property type="evidence" value="ECO:0007669"/>
    <property type="project" value="UniProtKB-ARBA"/>
</dbReference>
<evidence type="ECO:0000256" key="1">
    <source>
        <dbReference type="ARBA" id="ARBA00001933"/>
    </source>
</evidence>
<keyword evidence="6" id="KW-1185">Reference proteome</keyword>
<evidence type="ECO:0000313" key="5">
    <source>
        <dbReference type="EMBL" id="CAI48490.1"/>
    </source>
</evidence>